<feature type="compositionally biased region" description="Low complexity" evidence="1">
    <location>
        <begin position="1948"/>
        <end position="1961"/>
    </location>
</feature>
<feature type="compositionally biased region" description="Low complexity" evidence="1">
    <location>
        <begin position="1730"/>
        <end position="1745"/>
    </location>
</feature>
<feature type="region of interest" description="Disordered" evidence="1">
    <location>
        <begin position="1258"/>
        <end position="1294"/>
    </location>
</feature>
<dbReference type="STRING" id="114155.A0A4Q9PJK5"/>
<gene>
    <name evidence="2" type="ORF">BD310DRAFT_828351</name>
</gene>
<feature type="region of interest" description="Disordered" evidence="1">
    <location>
        <begin position="2035"/>
        <end position="2101"/>
    </location>
</feature>
<feature type="compositionally biased region" description="Basic and acidic residues" evidence="1">
    <location>
        <begin position="377"/>
        <end position="399"/>
    </location>
</feature>
<dbReference type="Proteomes" id="UP000292082">
    <property type="component" value="Unassembled WGS sequence"/>
</dbReference>
<feature type="region of interest" description="Disordered" evidence="1">
    <location>
        <begin position="1727"/>
        <end position="1812"/>
    </location>
</feature>
<proteinExistence type="predicted"/>
<feature type="region of interest" description="Disordered" evidence="1">
    <location>
        <begin position="327"/>
        <end position="406"/>
    </location>
</feature>
<feature type="compositionally biased region" description="Polar residues" evidence="1">
    <location>
        <begin position="28"/>
        <end position="38"/>
    </location>
</feature>
<feature type="region of interest" description="Disordered" evidence="1">
    <location>
        <begin position="840"/>
        <end position="1056"/>
    </location>
</feature>
<feature type="compositionally biased region" description="Low complexity" evidence="1">
    <location>
        <begin position="992"/>
        <end position="1005"/>
    </location>
</feature>
<feature type="compositionally biased region" description="Polar residues" evidence="1">
    <location>
        <begin position="1122"/>
        <end position="1133"/>
    </location>
</feature>
<feature type="compositionally biased region" description="Basic and acidic residues" evidence="1">
    <location>
        <begin position="206"/>
        <end position="238"/>
    </location>
</feature>
<feature type="compositionally biased region" description="Low complexity" evidence="1">
    <location>
        <begin position="855"/>
        <end position="869"/>
    </location>
</feature>
<feature type="compositionally biased region" description="Polar residues" evidence="1">
    <location>
        <begin position="1774"/>
        <end position="1783"/>
    </location>
</feature>
<feature type="compositionally biased region" description="Acidic residues" evidence="1">
    <location>
        <begin position="950"/>
        <end position="963"/>
    </location>
</feature>
<sequence>MRNTLPLLSRPPAPHSSFSRAHSPVPPSDSQASSQQHMPTIRLISATPSAAGSAGDASTSFASSSFVSVAPFASSSPLAPKPASADAPKKRLVPKRSKLGLLGGSSKSKEKPSKDFSDVVRRVGGAPSTGRGGFEIYVDQNDDPELGEIVVIKKKKSRLGLDGMKWGALGETTNIPAAAKEQPVADNLLKVSKGDENQKWWSIGRGRKDSKGKEKEKEQKPPARSKTPEPSKPLESRNRFNSLDSGILLNSPASRPQKQGTVSSVKSLLEVPVVTTTPVDENAPASANGLLSADAAVPTGSIAVRAIRSMRSLARMASWAQLSNANEKEGNTGAANALNETVTTKASKPSKESGEKKSKDKETKEKGEAKKKKKKDKEKPKEKESKAKEKQLEKEKEKMTNTIRCSGSSFEAGALSSQGSPAAATYLQPADAARTLTTRKKQSILGLGLPSTMRLSTVRDVSAGSTASSVGPSSETGIPQAPQRLSVDSAHLIMNAQGRPSSILSSGSSLRPPSTISGISVDSTGRSARSSSSSVVSVRWDDAAIKSVKEMTRQERRTRREHDREKEREEKEDGKKTKRESRRSSESRRRTPISDIFPETQVGAQRQSTGSLSPPGSLADHPMVRIEEATADGHSPPTDDEKVDEGASLSETPVKRARARPVSEQMLGRPRPQAICENSEAMLSLLDAATNDLASLINRLDLEATPGSTAGTPLNLTPLQMQQANQESPLRRRAMLQRGSPLKGELRESTASIASLRPYAKSQSSADPPKIFIKPAHTQSKATQLVGQQIAPWNELDWKVSPRKPLVKPKPAAHLTHKRTLTPSPADAGPVFQPLRPANTKSKASLLASEPGVRSATPPVTAEVPAPSSRTFGSRPSKVGLKSPKGEEDVQPSPTPVFSRVGGHHRKGSSLVPMNSKGSMGSLRRLGVTITPEARKGLGLCGTLGSSTEPDVDPEDPDSDIPDELQVILSGQSDEENTRPLSPFDDTLSFRPSSSPGSPPKSALPVPEQPAEGQEKELPVFQAQLFDADANKAELDDGERSPTSPSEDDTKKSFDFTGELKKLNESGGSDRASFVEQLETAFKTPARIELEFDFAADSLLAPPVPPLPQNLRPAPAEDVPKSFSNFNETTSLYGGSDETGNRDSGIFQDQEHDISFMMRELEDQCRVYPPAKSRSRQSSMQSKPSDGRLNREFKFGGKPAEQGSSTTTESDIVPLTLSDIIPPLSHSRAQSKSSIVEEDSSVLKSILAKAAEILPAEESRSRVNSIASSKLHSSSTQLDQTANTQGHSREPSAASFTGFESFDEVRRGFEFGPNRPAFYPPSQAVFRPQHGRDMSVFSIASVSSYGAVVNDGTQDPFGYAQEGPSRPPSMDDISISMSMSVDDTFSFIRRAKPRRRVDSDASSFYFQPSHMMHPYRRGHRRGPSAMSVSSNAHGPPVSLYNRSFGVHAHKRNDSNTSASSVALSYAMHGASGGRAAWASHTRDFSVDSIMSDYSERPMARPGLGDKMFDNAHGAPLSAISASPESTYSEEREEANRTSWDSIMDNETGRFTSAVEDSLFDKTGKRTSMSSESVFGIDPSFAQYARYLPSQQYRPLSIMSEQSVHSPVKEDDTMITMLGGGHVRRRSISSLVETSPCVRMERKQHTAHPGRILQFDMIEPPAKESPAKTSRLVAQPSIASTSSFQFGGERMIKARQGLLERQSLEDSALIAQGEDLLDSLRERSIFSKPTSAGRSRSSTCTSASSGVDTPPLSSSDGSSVSGGSQSSIDIGHLNTLLTNASHPSSGVARARARARARGTGHRRRIDQARMSRSSVYETIEEEASVLASSPSTQRSTPQSLAKQAVNSSAMMNDSVYIVESDRDSVYSEYSDEHGITTLRRYYALRNEAQVTVDESKRMWMDTPFSLFALQSFHPPREPIAMQALLEHSQKNYGPLPFELRPHRVRSRTSSRPSPYPLRSMRSLTSPERTRSSPMQVFTDAPSKPFAASLHDQTVLREVQRNTNVDVPTPPPVLGEIKPFTPFNVELETSKQGKNAIGLPARPRVTSSTRRAALGWSKRTGKSSTQEFKENSAIIPTPSETLRINRPRPRGRPTPARVPVPAA</sequence>
<reference evidence="2 3" key="1">
    <citation type="submission" date="2019-01" db="EMBL/GenBank/DDBJ databases">
        <title>Draft genome sequences of three monokaryotic isolates of the white-rot basidiomycete fungus Dichomitus squalens.</title>
        <authorList>
            <consortium name="DOE Joint Genome Institute"/>
            <person name="Lopez S.C."/>
            <person name="Andreopoulos B."/>
            <person name="Pangilinan J."/>
            <person name="Lipzen A."/>
            <person name="Riley R."/>
            <person name="Ahrendt S."/>
            <person name="Ng V."/>
            <person name="Barry K."/>
            <person name="Daum C."/>
            <person name="Grigoriev I.V."/>
            <person name="Hilden K.S."/>
            <person name="Makela M.R."/>
            <person name="de Vries R.P."/>
        </authorList>
    </citation>
    <scope>NUCLEOTIDE SEQUENCE [LARGE SCALE GENOMIC DNA]</scope>
    <source>
        <strain evidence="2 3">CBS 464.89</strain>
    </source>
</reference>
<name>A0A4Q9PJK5_9APHY</name>
<feature type="region of interest" description="Disordered" evidence="1">
    <location>
        <begin position="199"/>
        <end position="266"/>
    </location>
</feature>
<feature type="compositionally biased region" description="Basic residues" evidence="1">
    <location>
        <begin position="1789"/>
        <end position="1803"/>
    </location>
</feature>
<feature type="compositionally biased region" description="Basic and acidic residues" evidence="1">
    <location>
        <begin position="1185"/>
        <end position="1195"/>
    </location>
</feature>
<feature type="compositionally biased region" description="Polar residues" evidence="1">
    <location>
        <begin position="463"/>
        <end position="477"/>
    </location>
</feature>
<feature type="compositionally biased region" description="Low complexity" evidence="1">
    <location>
        <begin position="1827"/>
        <end position="1838"/>
    </location>
</feature>
<feature type="compositionally biased region" description="Polar residues" evidence="1">
    <location>
        <begin position="602"/>
        <end position="614"/>
    </location>
</feature>
<feature type="compositionally biased region" description="Polar residues" evidence="1">
    <location>
        <begin position="1962"/>
        <end position="1974"/>
    </location>
</feature>
<organism evidence="2 3">
    <name type="scientific">Dichomitus squalens</name>
    <dbReference type="NCBI Taxonomy" id="114155"/>
    <lineage>
        <taxon>Eukaryota</taxon>
        <taxon>Fungi</taxon>
        <taxon>Dikarya</taxon>
        <taxon>Basidiomycota</taxon>
        <taxon>Agaricomycotina</taxon>
        <taxon>Agaricomycetes</taxon>
        <taxon>Polyporales</taxon>
        <taxon>Polyporaceae</taxon>
        <taxon>Dichomitus</taxon>
    </lineage>
</organism>
<feature type="region of interest" description="Disordered" evidence="1">
    <location>
        <begin position="1165"/>
        <end position="1238"/>
    </location>
</feature>
<feature type="compositionally biased region" description="Low complexity" evidence="1">
    <location>
        <begin position="74"/>
        <end position="86"/>
    </location>
</feature>
<feature type="compositionally biased region" description="Low complexity" evidence="1">
    <location>
        <begin position="498"/>
        <end position="538"/>
    </location>
</feature>
<feature type="compositionally biased region" description="Low complexity" evidence="1">
    <location>
        <begin position="1752"/>
        <end position="1770"/>
    </location>
</feature>
<feature type="compositionally biased region" description="Basic and acidic residues" evidence="1">
    <location>
        <begin position="1029"/>
        <end position="1040"/>
    </location>
</feature>
<accession>A0A4Q9PJK5</accession>
<evidence type="ECO:0000313" key="3">
    <source>
        <dbReference type="Proteomes" id="UP000292082"/>
    </source>
</evidence>
<feature type="region of interest" description="Disordered" evidence="1">
    <location>
        <begin position="460"/>
        <end position="672"/>
    </location>
</feature>
<feature type="region of interest" description="Disordered" evidence="1">
    <location>
        <begin position="1515"/>
        <end position="1536"/>
    </location>
</feature>
<feature type="compositionally biased region" description="Basic and acidic residues" evidence="1">
    <location>
        <begin position="349"/>
        <end position="368"/>
    </location>
</feature>
<feature type="compositionally biased region" description="Basic and acidic residues" evidence="1">
    <location>
        <begin position="539"/>
        <end position="575"/>
    </location>
</feature>
<feature type="region of interest" description="Disordered" evidence="1">
    <location>
        <begin position="1824"/>
        <end position="1844"/>
    </location>
</feature>
<feature type="compositionally biased region" description="Polar residues" evidence="1">
    <location>
        <begin position="1262"/>
        <end position="1286"/>
    </location>
</feature>
<evidence type="ECO:0000256" key="1">
    <source>
        <dbReference type="SAM" id="MobiDB-lite"/>
    </source>
</evidence>
<feature type="compositionally biased region" description="Polar residues" evidence="1">
    <location>
        <begin position="251"/>
        <end position="266"/>
    </location>
</feature>
<feature type="region of interest" description="Disordered" evidence="1">
    <location>
        <begin position="74"/>
        <end position="125"/>
    </location>
</feature>
<feature type="region of interest" description="Disordered" evidence="1">
    <location>
        <begin position="1106"/>
        <end position="1150"/>
    </location>
</feature>
<dbReference type="EMBL" id="ML145192">
    <property type="protein sequence ID" value="TBU54290.1"/>
    <property type="molecule type" value="Genomic_DNA"/>
</dbReference>
<feature type="region of interest" description="Disordered" evidence="1">
    <location>
        <begin position="1"/>
        <end position="59"/>
    </location>
</feature>
<feature type="compositionally biased region" description="Basic and acidic residues" evidence="1">
    <location>
        <begin position="107"/>
        <end position="121"/>
    </location>
</feature>
<feature type="compositionally biased region" description="Low complexity" evidence="1">
    <location>
        <begin position="937"/>
        <end position="949"/>
    </location>
</feature>
<evidence type="ECO:0000313" key="2">
    <source>
        <dbReference type="EMBL" id="TBU54290.1"/>
    </source>
</evidence>
<keyword evidence="3" id="KW-1185">Reference proteome</keyword>
<feature type="region of interest" description="Disordered" evidence="1">
    <location>
        <begin position="1940"/>
        <end position="1975"/>
    </location>
</feature>
<protein>
    <submittedName>
        <fullName evidence="2">Uncharacterized protein</fullName>
    </submittedName>
</protein>
<feature type="compositionally biased region" description="Low complexity" evidence="1">
    <location>
        <begin position="45"/>
        <end position="59"/>
    </location>
</feature>